<feature type="non-terminal residue" evidence="1">
    <location>
        <position position="1"/>
    </location>
</feature>
<gene>
    <name evidence="1" type="ORF">AVEN_64529_1</name>
</gene>
<evidence type="ECO:0000313" key="2">
    <source>
        <dbReference type="Proteomes" id="UP000499080"/>
    </source>
</evidence>
<dbReference type="EMBL" id="BGPR01049342">
    <property type="protein sequence ID" value="GBO26330.1"/>
    <property type="molecule type" value="Genomic_DNA"/>
</dbReference>
<organism evidence="1 2">
    <name type="scientific">Araneus ventricosus</name>
    <name type="common">Orbweaver spider</name>
    <name type="synonym">Epeira ventricosa</name>
    <dbReference type="NCBI Taxonomy" id="182803"/>
    <lineage>
        <taxon>Eukaryota</taxon>
        <taxon>Metazoa</taxon>
        <taxon>Ecdysozoa</taxon>
        <taxon>Arthropoda</taxon>
        <taxon>Chelicerata</taxon>
        <taxon>Arachnida</taxon>
        <taxon>Araneae</taxon>
        <taxon>Araneomorphae</taxon>
        <taxon>Entelegynae</taxon>
        <taxon>Araneoidea</taxon>
        <taxon>Araneidae</taxon>
        <taxon>Araneus</taxon>
    </lineage>
</organism>
<reference evidence="1 2" key="1">
    <citation type="journal article" date="2019" name="Sci. Rep.">
        <title>Orb-weaving spider Araneus ventricosus genome elucidates the spidroin gene catalogue.</title>
        <authorList>
            <person name="Kono N."/>
            <person name="Nakamura H."/>
            <person name="Ohtoshi R."/>
            <person name="Moran D.A.P."/>
            <person name="Shinohara A."/>
            <person name="Yoshida Y."/>
            <person name="Fujiwara M."/>
            <person name="Mori M."/>
            <person name="Tomita M."/>
            <person name="Arakawa K."/>
        </authorList>
    </citation>
    <scope>NUCLEOTIDE SEQUENCE [LARGE SCALE GENOMIC DNA]</scope>
</reference>
<accession>A0A4Y2VRC6</accession>
<protein>
    <submittedName>
        <fullName evidence="1">Uncharacterized protein</fullName>
    </submittedName>
</protein>
<keyword evidence="2" id="KW-1185">Reference proteome</keyword>
<comment type="caution">
    <text evidence="1">The sequence shown here is derived from an EMBL/GenBank/DDBJ whole genome shotgun (WGS) entry which is preliminary data.</text>
</comment>
<dbReference type="Proteomes" id="UP000499080">
    <property type="component" value="Unassembled WGS sequence"/>
</dbReference>
<evidence type="ECO:0000313" key="1">
    <source>
        <dbReference type="EMBL" id="GBO26330.1"/>
    </source>
</evidence>
<proteinExistence type="predicted"/>
<name>A0A4Y2VRC6_ARAVE</name>
<sequence length="76" mass="8533">ARGRSEPLIKTLECWKGISSMEWRRPDYDWNGEVAASGPGLPIFLAQDSKSNHVDCSSSESWIFLVMCLSRNTRSA</sequence>
<dbReference type="AlphaFoldDB" id="A0A4Y2VRC6"/>